<gene>
    <name evidence="4" type="ORF">D3P08_02155</name>
</gene>
<dbReference type="OrthoDB" id="9798107at2"/>
<organism evidence="4 5">
    <name type="scientific">Paenibacillus nanensis</name>
    <dbReference type="NCBI Taxonomy" id="393251"/>
    <lineage>
        <taxon>Bacteria</taxon>
        <taxon>Bacillati</taxon>
        <taxon>Bacillota</taxon>
        <taxon>Bacilli</taxon>
        <taxon>Bacillales</taxon>
        <taxon>Paenibacillaceae</taxon>
        <taxon>Paenibacillus</taxon>
    </lineage>
</organism>
<dbReference type="GO" id="GO:0046872">
    <property type="term" value="F:metal ion binding"/>
    <property type="evidence" value="ECO:0007669"/>
    <property type="project" value="UniProtKB-KW"/>
</dbReference>
<dbReference type="PANTHER" id="PTHR16222">
    <property type="entry name" value="ADP-RIBOSYLGLYCOHYDROLASE"/>
    <property type="match status" value="1"/>
</dbReference>
<keyword evidence="2 4" id="KW-0378">Hydrolase</keyword>
<name>A0A3A1VJK3_9BACL</name>
<dbReference type="Gene3D" id="1.10.4080.10">
    <property type="entry name" value="ADP-ribosylation/Crystallin J1"/>
    <property type="match status" value="1"/>
</dbReference>
<protein>
    <submittedName>
        <fullName evidence="4">ADP-ribosylglycohydrolase family protein</fullName>
    </submittedName>
</protein>
<keyword evidence="3" id="KW-0479">Metal-binding</keyword>
<keyword evidence="5" id="KW-1185">Reference proteome</keyword>
<dbReference type="SUPFAM" id="SSF101478">
    <property type="entry name" value="ADP-ribosylglycohydrolase"/>
    <property type="match status" value="1"/>
</dbReference>
<comment type="caution">
    <text evidence="4">The sequence shown here is derived from an EMBL/GenBank/DDBJ whole genome shotgun (WGS) entry which is preliminary data.</text>
</comment>
<dbReference type="PANTHER" id="PTHR16222:SF24">
    <property type="entry name" value="ADP-RIBOSYLHYDROLASE ARH3"/>
    <property type="match status" value="1"/>
</dbReference>
<dbReference type="AlphaFoldDB" id="A0A3A1VJK3"/>
<feature type="binding site" evidence="3">
    <location>
        <position position="65"/>
    </location>
    <ligand>
        <name>Mg(2+)</name>
        <dbReference type="ChEBI" id="CHEBI:18420"/>
        <label>1</label>
    </ligand>
</feature>
<evidence type="ECO:0000313" key="4">
    <source>
        <dbReference type="EMBL" id="RIX60631.1"/>
    </source>
</evidence>
<dbReference type="InterPro" id="IPR005502">
    <property type="entry name" value="Ribosyl_crysJ1"/>
</dbReference>
<dbReference type="InterPro" id="IPR036705">
    <property type="entry name" value="Ribosyl_crysJ1_sf"/>
</dbReference>
<sequence length="329" mass="36633">MTESWRDDSKSFLRSNMKKKVLPTFYGGIIGDMLGVPVEFKKRGTFRIEGVTGYGTYNQPPGTWSDDSSLTLCTIESIVENENADGLMRKFVKYAEEGYWTPFDRMFDIGIATNQAVSRFRDGLPAEACGGKGEYDNGNGALMRIAPAAFLLIHHKNFAEKAEIIKSYTEITHAHPRSIVGSILYVELLIRLYHNATLQESLAAIKSLFNEHYEYGHSYERELAHYARIFDAGFFSLPEQEIKSDGYVVHSLEAAIWCAGSSGSFREAVLKAVNLGDDTDTVGFIAGTLSGIMHGMEGIPAEWLSGIVRKDKIDALLERFYLFCADAAE</sequence>
<dbReference type="GO" id="GO:0016787">
    <property type="term" value="F:hydrolase activity"/>
    <property type="evidence" value="ECO:0007669"/>
    <property type="project" value="UniProtKB-KW"/>
</dbReference>
<evidence type="ECO:0000256" key="2">
    <source>
        <dbReference type="ARBA" id="ARBA00022801"/>
    </source>
</evidence>
<dbReference type="RefSeq" id="WP_119598006.1">
    <property type="nucleotide sequence ID" value="NZ_QXQA01000001.1"/>
</dbReference>
<keyword evidence="3" id="KW-0460">Magnesium</keyword>
<dbReference type="EMBL" id="QXQA01000001">
    <property type="protein sequence ID" value="RIX60631.1"/>
    <property type="molecule type" value="Genomic_DNA"/>
</dbReference>
<feature type="binding site" evidence="3">
    <location>
        <position position="66"/>
    </location>
    <ligand>
        <name>Mg(2+)</name>
        <dbReference type="ChEBI" id="CHEBI:18420"/>
        <label>1</label>
    </ligand>
</feature>
<comment type="similarity">
    <text evidence="1">Belongs to the ADP-ribosylglycohydrolase family.</text>
</comment>
<reference evidence="4 5" key="1">
    <citation type="submission" date="2018-09" db="EMBL/GenBank/DDBJ databases">
        <title>Paenibacillus aracenensis nov. sp. isolated from a cave in southern Spain.</title>
        <authorList>
            <person name="Jurado V."/>
            <person name="Gutierrez-Patricio S."/>
            <person name="Gonzalez-Pimentel J.L."/>
            <person name="Miller A.Z."/>
            <person name="Laiz L."/>
            <person name="Saiz-Jimenez C."/>
        </authorList>
    </citation>
    <scope>NUCLEOTIDE SEQUENCE [LARGE SCALE GENOMIC DNA]</scope>
    <source>
        <strain evidence="4 5">DSM 22867</strain>
    </source>
</reference>
<evidence type="ECO:0000256" key="3">
    <source>
        <dbReference type="PIRSR" id="PIRSR605502-1"/>
    </source>
</evidence>
<feature type="binding site" evidence="3">
    <location>
        <position position="281"/>
    </location>
    <ligand>
        <name>Mg(2+)</name>
        <dbReference type="ChEBI" id="CHEBI:18420"/>
        <label>1</label>
    </ligand>
</feature>
<evidence type="ECO:0000256" key="1">
    <source>
        <dbReference type="ARBA" id="ARBA00010702"/>
    </source>
</evidence>
<evidence type="ECO:0000313" key="5">
    <source>
        <dbReference type="Proteomes" id="UP000266482"/>
    </source>
</evidence>
<accession>A0A3A1VJK3</accession>
<dbReference type="InterPro" id="IPR050792">
    <property type="entry name" value="ADP-ribosylglycohydrolase"/>
</dbReference>
<dbReference type="Pfam" id="PF03747">
    <property type="entry name" value="ADP_ribosyl_GH"/>
    <property type="match status" value="1"/>
</dbReference>
<feature type="binding site" evidence="3">
    <location>
        <position position="67"/>
    </location>
    <ligand>
        <name>Mg(2+)</name>
        <dbReference type="ChEBI" id="CHEBI:18420"/>
        <label>1</label>
    </ligand>
</feature>
<feature type="binding site" evidence="3">
    <location>
        <position position="280"/>
    </location>
    <ligand>
        <name>Mg(2+)</name>
        <dbReference type="ChEBI" id="CHEBI:18420"/>
        <label>1</label>
    </ligand>
</feature>
<feature type="binding site" evidence="3">
    <location>
        <position position="278"/>
    </location>
    <ligand>
        <name>Mg(2+)</name>
        <dbReference type="ChEBI" id="CHEBI:18420"/>
        <label>1</label>
    </ligand>
</feature>
<dbReference type="Proteomes" id="UP000266482">
    <property type="component" value="Unassembled WGS sequence"/>
</dbReference>
<comment type="cofactor">
    <cofactor evidence="3">
        <name>Mg(2+)</name>
        <dbReference type="ChEBI" id="CHEBI:18420"/>
    </cofactor>
    <text evidence="3">Binds 2 magnesium ions per subunit.</text>
</comment>
<proteinExistence type="inferred from homology"/>